<keyword evidence="2" id="KW-1185">Reference proteome</keyword>
<reference evidence="2" key="1">
    <citation type="submission" date="2016-11" db="EMBL/GenBank/DDBJ databases">
        <authorList>
            <person name="Varghese N."/>
            <person name="Submissions S."/>
        </authorList>
    </citation>
    <scope>NUCLEOTIDE SEQUENCE [LARGE SCALE GENOMIC DNA]</scope>
    <source>
        <strain evidence="2">DSM 21264</strain>
    </source>
</reference>
<dbReference type="AlphaFoldDB" id="A0A1M4TZR8"/>
<name>A0A1M4TZR8_VIBGA</name>
<sequence length="140" mass="15881">MRGLSTIILIAVGCLIGHFTPQSFGKKHHRTNMQVVSEQIAPGVVLTGYREPEESEKNEKKGPQGYHYLYYFHAPDEALSDPFLITDTPEFHMRQLSPHHLSIRLTGHVFHYQSLSQVEWHEHLTTIVVDLTAHNPAASS</sequence>
<organism evidence="1 2">
    <name type="scientific">Vibrio gazogenes DSM 21264 = NBRC 103151</name>
    <dbReference type="NCBI Taxonomy" id="1123492"/>
    <lineage>
        <taxon>Bacteria</taxon>
        <taxon>Pseudomonadati</taxon>
        <taxon>Pseudomonadota</taxon>
        <taxon>Gammaproteobacteria</taxon>
        <taxon>Vibrionales</taxon>
        <taxon>Vibrionaceae</taxon>
        <taxon>Vibrio</taxon>
    </lineage>
</organism>
<evidence type="ECO:0000313" key="2">
    <source>
        <dbReference type="Proteomes" id="UP000184159"/>
    </source>
</evidence>
<accession>A0A1M4TZR8</accession>
<gene>
    <name evidence="1" type="ORF">SAMN02745781_00427</name>
</gene>
<proteinExistence type="predicted"/>
<protein>
    <submittedName>
        <fullName evidence="1">Uncharacterized protein</fullName>
    </submittedName>
</protein>
<evidence type="ECO:0000313" key="1">
    <source>
        <dbReference type="EMBL" id="SHE49883.1"/>
    </source>
</evidence>
<dbReference type="EMBL" id="FQUH01000001">
    <property type="protein sequence ID" value="SHE49883.1"/>
    <property type="molecule type" value="Genomic_DNA"/>
</dbReference>
<dbReference type="Proteomes" id="UP000184159">
    <property type="component" value="Unassembled WGS sequence"/>
</dbReference>